<keyword evidence="4" id="KW-1134">Transmembrane beta strand</keyword>
<proteinExistence type="inferred from homology"/>
<dbReference type="GO" id="GO:0009279">
    <property type="term" value="C:cell outer membrane"/>
    <property type="evidence" value="ECO:0007669"/>
    <property type="project" value="UniProtKB-SubCell"/>
</dbReference>
<keyword evidence="5" id="KW-0812">Transmembrane</keyword>
<evidence type="ECO:0000256" key="8">
    <source>
        <dbReference type="SAM" id="MobiDB-lite"/>
    </source>
</evidence>
<comment type="similarity">
    <text evidence="2">Belongs to the outer membrane factor (OMF) (TC 1.B.17) family.</text>
</comment>
<dbReference type="SUPFAM" id="SSF56954">
    <property type="entry name" value="Outer membrane efflux proteins (OEP)"/>
    <property type="match status" value="1"/>
</dbReference>
<dbReference type="Pfam" id="PF02321">
    <property type="entry name" value="OEP"/>
    <property type="match status" value="2"/>
</dbReference>
<dbReference type="EMBL" id="LO017727">
    <property type="protein sequence ID" value="CRH05703.1"/>
    <property type="molecule type" value="Genomic_DNA"/>
</dbReference>
<evidence type="ECO:0000256" key="4">
    <source>
        <dbReference type="ARBA" id="ARBA00022452"/>
    </source>
</evidence>
<comment type="subcellular location">
    <subcellularLocation>
        <location evidence="1">Cell outer membrane</location>
    </subcellularLocation>
</comment>
<feature type="compositionally biased region" description="Low complexity" evidence="8">
    <location>
        <begin position="484"/>
        <end position="507"/>
    </location>
</feature>
<dbReference type="InterPro" id="IPR003423">
    <property type="entry name" value="OMP_efflux"/>
</dbReference>
<dbReference type="GO" id="GO:1990281">
    <property type="term" value="C:efflux pump complex"/>
    <property type="evidence" value="ECO:0007669"/>
    <property type="project" value="TreeGrafter"/>
</dbReference>
<dbReference type="AlphaFoldDB" id="A0A1S7LH21"/>
<feature type="region of interest" description="Disordered" evidence="8">
    <location>
        <begin position="481"/>
        <end position="507"/>
    </location>
</feature>
<gene>
    <name evidence="10" type="ORF">MAGMO_1515</name>
</gene>
<dbReference type="InterPro" id="IPR051906">
    <property type="entry name" value="TolC-like"/>
</dbReference>
<evidence type="ECO:0000256" key="2">
    <source>
        <dbReference type="ARBA" id="ARBA00007613"/>
    </source>
</evidence>
<dbReference type="GO" id="GO:0015288">
    <property type="term" value="F:porin activity"/>
    <property type="evidence" value="ECO:0007669"/>
    <property type="project" value="TreeGrafter"/>
</dbReference>
<dbReference type="GO" id="GO:0015562">
    <property type="term" value="F:efflux transmembrane transporter activity"/>
    <property type="evidence" value="ECO:0007669"/>
    <property type="project" value="InterPro"/>
</dbReference>
<evidence type="ECO:0000256" key="3">
    <source>
        <dbReference type="ARBA" id="ARBA00022448"/>
    </source>
</evidence>
<protein>
    <submittedName>
        <fullName evidence="10">Putative outer membrane efflux protein</fullName>
    </submittedName>
</protein>
<dbReference type="PANTHER" id="PTHR30026">
    <property type="entry name" value="OUTER MEMBRANE PROTEIN TOLC"/>
    <property type="match status" value="1"/>
</dbReference>
<evidence type="ECO:0000313" key="10">
    <source>
        <dbReference type="EMBL" id="CRH05703.1"/>
    </source>
</evidence>
<organism evidence="10">
    <name type="scientific">Magnetococcus massalia (strain MO-1)</name>
    <dbReference type="NCBI Taxonomy" id="451514"/>
    <lineage>
        <taxon>Bacteria</taxon>
        <taxon>Pseudomonadati</taxon>
        <taxon>Pseudomonadota</taxon>
        <taxon>Magnetococcia</taxon>
        <taxon>Magnetococcales</taxon>
        <taxon>Magnetococcaceae</taxon>
        <taxon>Magnetococcus</taxon>
    </lineage>
</organism>
<evidence type="ECO:0000256" key="1">
    <source>
        <dbReference type="ARBA" id="ARBA00004442"/>
    </source>
</evidence>
<keyword evidence="7" id="KW-0998">Cell outer membrane</keyword>
<name>A0A1S7LH21_MAGMO</name>
<keyword evidence="3" id="KW-0813">Transport</keyword>
<evidence type="ECO:0000256" key="6">
    <source>
        <dbReference type="ARBA" id="ARBA00023136"/>
    </source>
</evidence>
<feature type="signal peptide" evidence="9">
    <location>
        <begin position="1"/>
        <end position="30"/>
    </location>
</feature>
<keyword evidence="9" id="KW-0732">Signal</keyword>
<reference evidence="10" key="1">
    <citation type="submission" date="2015-04" db="EMBL/GenBank/DDBJ databases">
        <authorList>
            <person name="Syromyatnikov M.Y."/>
            <person name="Popov V.N."/>
        </authorList>
    </citation>
    <scope>NUCLEOTIDE SEQUENCE</scope>
    <source>
        <strain evidence="10">MO-1</strain>
    </source>
</reference>
<keyword evidence="6" id="KW-0472">Membrane</keyword>
<dbReference type="Gene3D" id="1.20.1600.10">
    <property type="entry name" value="Outer membrane efflux proteins (OEP)"/>
    <property type="match status" value="1"/>
</dbReference>
<accession>A0A1S7LH21</accession>
<dbReference type="PANTHER" id="PTHR30026:SF22">
    <property type="entry name" value="OUTER MEMBRANE EFFLUX PROTEIN"/>
    <property type="match status" value="1"/>
</dbReference>
<feature type="chain" id="PRO_5013363343" evidence="9">
    <location>
        <begin position="31"/>
        <end position="528"/>
    </location>
</feature>
<evidence type="ECO:0000256" key="9">
    <source>
        <dbReference type="SAM" id="SignalP"/>
    </source>
</evidence>
<evidence type="ECO:0000256" key="5">
    <source>
        <dbReference type="ARBA" id="ARBA00022692"/>
    </source>
</evidence>
<evidence type="ECO:0000256" key="7">
    <source>
        <dbReference type="ARBA" id="ARBA00023237"/>
    </source>
</evidence>
<sequence length="528" mass="57956">MAKKTMRSRVLIAAILFGAAATTTGSAAHAETLRHALKQALGSHDRIQAASADVKAGEARVDEKIHNSWYPTMEFSGHMGWEVLGNQDDGDATDLLSREFDVTIDQKVWDFGKTNAEIDMTRAQKQQLDAVLDSEKQNFVLESLTAFFNLKRSQEILAYAKQSVENIKRQGEVESVKISMGQGYTTDVLQVKAQLAGAQARVVQSMETLSQAENQIRSLFKRDPTEINRIPMPASPMSLIPTSMDEALDLAMRHNPQIEQMRKLTSAMESQRDSLRIAVHSPSIDGQVGAKIKEGVSGVDEQEKEFIAQLTFSMPINLGGGGGDGVRAAEQDLIASMRRTTDTQLQVEKAVRNSWIKLSTAKNRAGLLNEQANLAAKFLELAREERKMNKRTLLDVLNGETALINAKSDAASAEVDVKIAAYTLLVAMGSMELEVLNPGANLADLHKAPSKSEVDAVAKQQENIVQDLFDQFKHKMQTLKPVTEQKSAPAKPAAKAPEKAAVAPEQENAVEKMLRMINPNTWKQAKAE</sequence>